<feature type="compositionally biased region" description="Low complexity" evidence="1">
    <location>
        <begin position="16"/>
        <end position="25"/>
    </location>
</feature>
<feature type="non-terminal residue" evidence="2">
    <location>
        <position position="117"/>
    </location>
</feature>
<sequence length="117" mass="11889">IAVGATPLSALERPGDAAAGSAPRAPAEPPAEPPAELRGGAASAPPDVDADAAASADAPPPDAGAWQQVTCEVPKHPQLDSVGESSRHDPPQFLVKVPKPYPGIQYRGSKSLDDKLQ</sequence>
<feature type="non-terminal residue" evidence="2">
    <location>
        <position position="1"/>
    </location>
</feature>
<keyword evidence="3" id="KW-1185">Reference proteome</keyword>
<dbReference type="Proteomes" id="UP001189429">
    <property type="component" value="Unassembled WGS sequence"/>
</dbReference>
<protein>
    <submittedName>
        <fullName evidence="2">Uncharacterized protein</fullName>
    </submittedName>
</protein>
<organism evidence="2 3">
    <name type="scientific">Prorocentrum cordatum</name>
    <dbReference type="NCBI Taxonomy" id="2364126"/>
    <lineage>
        <taxon>Eukaryota</taxon>
        <taxon>Sar</taxon>
        <taxon>Alveolata</taxon>
        <taxon>Dinophyceae</taxon>
        <taxon>Prorocentrales</taxon>
        <taxon>Prorocentraceae</taxon>
        <taxon>Prorocentrum</taxon>
    </lineage>
</organism>
<proteinExistence type="predicted"/>
<name>A0ABN9RKZ6_9DINO</name>
<comment type="caution">
    <text evidence="2">The sequence shown here is derived from an EMBL/GenBank/DDBJ whole genome shotgun (WGS) entry which is preliminary data.</text>
</comment>
<reference evidence="2" key="1">
    <citation type="submission" date="2023-10" db="EMBL/GenBank/DDBJ databases">
        <authorList>
            <person name="Chen Y."/>
            <person name="Shah S."/>
            <person name="Dougan E. K."/>
            <person name="Thang M."/>
            <person name="Chan C."/>
        </authorList>
    </citation>
    <scope>NUCLEOTIDE SEQUENCE [LARGE SCALE GENOMIC DNA]</scope>
</reference>
<gene>
    <name evidence="2" type="ORF">PCOR1329_LOCUS21723</name>
</gene>
<evidence type="ECO:0000256" key="1">
    <source>
        <dbReference type="SAM" id="MobiDB-lite"/>
    </source>
</evidence>
<feature type="compositionally biased region" description="Low complexity" evidence="1">
    <location>
        <begin position="34"/>
        <end position="57"/>
    </location>
</feature>
<evidence type="ECO:0000313" key="3">
    <source>
        <dbReference type="Proteomes" id="UP001189429"/>
    </source>
</evidence>
<dbReference type="EMBL" id="CAUYUJ010007183">
    <property type="protein sequence ID" value="CAK0819830.1"/>
    <property type="molecule type" value="Genomic_DNA"/>
</dbReference>
<feature type="region of interest" description="Disordered" evidence="1">
    <location>
        <begin position="1"/>
        <end position="117"/>
    </location>
</feature>
<evidence type="ECO:0000313" key="2">
    <source>
        <dbReference type="EMBL" id="CAK0819830.1"/>
    </source>
</evidence>
<accession>A0ABN9RKZ6</accession>